<dbReference type="AlphaFoldDB" id="A0A4S9B7U1"/>
<reference evidence="2 3" key="1">
    <citation type="submission" date="2018-10" db="EMBL/GenBank/DDBJ databases">
        <title>Fifty Aureobasidium pullulans genomes reveal a recombining polyextremotolerant generalist.</title>
        <authorList>
            <person name="Gostincar C."/>
            <person name="Turk M."/>
            <person name="Zajc J."/>
            <person name="Gunde-Cimerman N."/>
        </authorList>
    </citation>
    <scope>NUCLEOTIDE SEQUENCE [LARGE SCALE GENOMIC DNA]</scope>
    <source>
        <strain evidence="2 3">EXF-10507</strain>
    </source>
</reference>
<dbReference type="EMBL" id="QZAR01000091">
    <property type="protein sequence ID" value="THW88941.1"/>
    <property type="molecule type" value="Genomic_DNA"/>
</dbReference>
<feature type="compositionally biased region" description="Low complexity" evidence="1">
    <location>
        <begin position="355"/>
        <end position="388"/>
    </location>
</feature>
<evidence type="ECO:0000313" key="2">
    <source>
        <dbReference type="EMBL" id="THW88941.1"/>
    </source>
</evidence>
<proteinExistence type="predicted"/>
<sequence length="470" mass="50893">MSVGSCALELSPIVHHNSSLFLQEDSPVNCKSKLTSGYCGKRDWLRNVCWAGRQDEPQHWYPKASRGKINEEGVGVMLLLRNQQEEPDHGFDRSSYFRSSARVGVKGVEFPSANSISTKEGPTSYTLYRIALVRHNLHAAHRSGDFTFFKTLQAQALFDNTNHVATLSATLGDEADSVLSGLDDLNASIAHVHEDAFRNVYNSLKTYLHESGAADNSCDGKSKVFVDVQMQKQMADHAIDKATSSAIALIQQQPVCVQDTAAAVWITGTTIIADSVEVVLQQLAALESNMHDFIRLEESWNGVKASVGYSVSALKGVFNLMSGEPDSPTVGASSRSSSFSGTMFRRLSNAFVSAPAPASHSRSSSASVPTSRSSSFSQPSHHSNRSSSFHAPEYKTPNYFRNSASSACPTSLPSGSGWRHTELDTIPPTPAATGDVGDQEVNPFDTSVPPMPEIPSLMDIRSEQAVMCLI</sequence>
<evidence type="ECO:0000313" key="3">
    <source>
        <dbReference type="Proteomes" id="UP000304928"/>
    </source>
</evidence>
<evidence type="ECO:0000256" key="1">
    <source>
        <dbReference type="SAM" id="MobiDB-lite"/>
    </source>
</evidence>
<feature type="region of interest" description="Disordered" evidence="1">
    <location>
        <begin position="355"/>
        <end position="392"/>
    </location>
</feature>
<accession>A0A4S9B7U1</accession>
<organism evidence="2 3">
    <name type="scientific">Aureobasidium pullulans</name>
    <name type="common">Black yeast</name>
    <name type="synonym">Pullularia pullulans</name>
    <dbReference type="NCBI Taxonomy" id="5580"/>
    <lineage>
        <taxon>Eukaryota</taxon>
        <taxon>Fungi</taxon>
        <taxon>Dikarya</taxon>
        <taxon>Ascomycota</taxon>
        <taxon>Pezizomycotina</taxon>
        <taxon>Dothideomycetes</taxon>
        <taxon>Dothideomycetidae</taxon>
        <taxon>Dothideales</taxon>
        <taxon>Saccotheciaceae</taxon>
        <taxon>Aureobasidium</taxon>
    </lineage>
</organism>
<feature type="region of interest" description="Disordered" evidence="1">
    <location>
        <begin position="410"/>
        <end position="438"/>
    </location>
</feature>
<gene>
    <name evidence="2" type="ORF">D6D15_05630</name>
</gene>
<protein>
    <submittedName>
        <fullName evidence="2">Uncharacterized protein</fullName>
    </submittedName>
</protein>
<comment type="caution">
    <text evidence="2">The sequence shown here is derived from an EMBL/GenBank/DDBJ whole genome shotgun (WGS) entry which is preliminary data.</text>
</comment>
<dbReference type="Proteomes" id="UP000304928">
    <property type="component" value="Unassembled WGS sequence"/>
</dbReference>
<name>A0A4S9B7U1_AURPU</name>